<dbReference type="InterPro" id="IPR039353">
    <property type="entry name" value="TF_Adf1"/>
</dbReference>
<dbReference type="AlphaFoldDB" id="A0A194R0F2"/>
<dbReference type="PANTHER" id="PTHR12243:SF60">
    <property type="entry name" value="SI:CH211-15D5.12-RELATED"/>
    <property type="match status" value="1"/>
</dbReference>
<dbReference type="STRING" id="76193.A0A194R0F2"/>
<dbReference type="OrthoDB" id="6147983at2759"/>
<dbReference type="GO" id="GO:0005634">
    <property type="term" value="C:nucleus"/>
    <property type="evidence" value="ECO:0007669"/>
    <property type="project" value="UniProtKB-SubCell"/>
</dbReference>
<dbReference type="SMART" id="SM00595">
    <property type="entry name" value="MADF"/>
    <property type="match status" value="1"/>
</dbReference>
<evidence type="ECO:0000259" key="2">
    <source>
        <dbReference type="PROSITE" id="PS51029"/>
    </source>
</evidence>
<evidence type="ECO:0000259" key="3">
    <source>
        <dbReference type="PROSITE" id="PS51031"/>
    </source>
</evidence>
<dbReference type="GO" id="GO:0006357">
    <property type="term" value="P:regulation of transcription by RNA polymerase II"/>
    <property type="evidence" value="ECO:0007669"/>
    <property type="project" value="TreeGrafter"/>
</dbReference>
<dbReference type="InParanoid" id="A0A194R0F2"/>
<name>A0A194R0F2_PAPMA</name>
<gene>
    <name evidence="4" type="ORF">RR48_07731</name>
</gene>
<protein>
    <recommendedName>
        <fullName evidence="6">Transcription factor Adf-1</fullName>
    </recommendedName>
</protein>
<proteinExistence type="predicted"/>
<dbReference type="GO" id="GO:0005667">
    <property type="term" value="C:transcription regulator complex"/>
    <property type="evidence" value="ECO:0007669"/>
    <property type="project" value="TreeGrafter"/>
</dbReference>
<dbReference type="Proteomes" id="UP000053240">
    <property type="component" value="Unassembled WGS sequence"/>
</dbReference>
<dbReference type="PANTHER" id="PTHR12243">
    <property type="entry name" value="MADF DOMAIN TRANSCRIPTION FACTOR"/>
    <property type="match status" value="1"/>
</dbReference>
<feature type="domain" description="BESS" evidence="3">
    <location>
        <begin position="179"/>
        <end position="218"/>
    </location>
</feature>
<dbReference type="PROSITE" id="PS51031">
    <property type="entry name" value="BESS"/>
    <property type="match status" value="1"/>
</dbReference>
<keyword evidence="5" id="KW-1185">Reference proteome</keyword>
<feature type="domain" description="MADF" evidence="2">
    <location>
        <begin position="7"/>
        <end position="93"/>
    </location>
</feature>
<evidence type="ECO:0000256" key="1">
    <source>
        <dbReference type="PROSITE-ProRule" id="PRU00371"/>
    </source>
</evidence>
<accession>A0A194R0F2</accession>
<dbReference type="InterPro" id="IPR006578">
    <property type="entry name" value="MADF-dom"/>
</dbReference>
<dbReference type="InterPro" id="IPR004210">
    <property type="entry name" value="BESS_motif"/>
</dbReference>
<dbReference type="Pfam" id="PF02944">
    <property type="entry name" value="BESS"/>
    <property type="match status" value="1"/>
</dbReference>
<evidence type="ECO:0000313" key="5">
    <source>
        <dbReference type="Proteomes" id="UP000053240"/>
    </source>
</evidence>
<reference evidence="4 5" key="1">
    <citation type="journal article" date="2015" name="Nat. Commun.">
        <title>Outbred genome sequencing and CRISPR/Cas9 gene editing in butterflies.</title>
        <authorList>
            <person name="Li X."/>
            <person name="Fan D."/>
            <person name="Zhang W."/>
            <person name="Liu G."/>
            <person name="Zhang L."/>
            <person name="Zhao L."/>
            <person name="Fang X."/>
            <person name="Chen L."/>
            <person name="Dong Y."/>
            <person name="Chen Y."/>
            <person name="Ding Y."/>
            <person name="Zhao R."/>
            <person name="Feng M."/>
            <person name="Zhu Y."/>
            <person name="Feng Y."/>
            <person name="Jiang X."/>
            <person name="Zhu D."/>
            <person name="Xiang H."/>
            <person name="Feng X."/>
            <person name="Li S."/>
            <person name="Wang J."/>
            <person name="Zhang G."/>
            <person name="Kronforst M.R."/>
            <person name="Wang W."/>
        </authorList>
    </citation>
    <scope>NUCLEOTIDE SEQUENCE [LARGE SCALE GENOMIC DNA]</scope>
    <source>
        <strain evidence="4">Ya'a_city_454_Pm</strain>
        <tissue evidence="4">Whole body</tissue>
    </source>
</reference>
<dbReference type="GO" id="GO:0003677">
    <property type="term" value="F:DNA binding"/>
    <property type="evidence" value="ECO:0007669"/>
    <property type="project" value="InterPro"/>
</dbReference>
<comment type="subcellular location">
    <subcellularLocation>
        <location evidence="1">Nucleus</location>
    </subcellularLocation>
</comment>
<evidence type="ECO:0000313" key="4">
    <source>
        <dbReference type="EMBL" id="KPJ10725.1"/>
    </source>
</evidence>
<dbReference type="Pfam" id="PF10545">
    <property type="entry name" value="MADF_DNA_bdg"/>
    <property type="match status" value="1"/>
</dbReference>
<dbReference type="KEGG" id="pmac:106715462"/>
<keyword evidence="1" id="KW-0539">Nucleus</keyword>
<evidence type="ECO:0008006" key="6">
    <source>
        <dbReference type="Google" id="ProtNLM"/>
    </source>
</evidence>
<sequence>MAGTAAKFVQFIEKYPCLYNTNLAEYARKDLTEKAWSKVAKEIQWTVNDCKEKWKNIRNGFVRSLKPKASGSATTKKKYYLHDEMQFILPYVKPVIHMNERGNLPNPEQSTLNQETPACPEEQAYVGSNRNITEDTESENYSHVERSSFQKPKKRIKPVNNEADKAFVEWLKKKENKTDDPRKMFLLSLLPDIQSLTDEQMSVFRIKMLMLLEEIKNQRVQLSSHK</sequence>
<organism evidence="4 5">
    <name type="scientific">Papilio machaon</name>
    <name type="common">Old World swallowtail butterfly</name>
    <dbReference type="NCBI Taxonomy" id="76193"/>
    <lineage>
        <taxon>Eukaryota</taxon>
        <taxon>Metazoa</taxon>
        <taxon>Ecdysozoa</taxon>
        <taxon>Arthropoda</taxon>
        <taxon>Hexapoda</taxon>
        <taxon>Insecta</taxon>
        <taxon>Pterygota</taxon>
        <taxon>Neoptera</taxon>
        <taxon>Endopterygota</taxon>
        <taxon>Lepidoptera</taxon>
        <taxon>Glossata</taxon>
        <taxon>Ditrysia</taxon>
        <taxon>Papilionoidea</taxon>
        <taxon>Papilionidae</taxon>
        <taxon>Papilioninae</taxon>
        <taxon>Papilio</taxon>
    </lineage>
</organism>
<dbReference type="FunCoup" id="A0A194R0F2">
    <property type="interactions" value="18"/>
</dbReference>
<dbReference type="PROSITE" id="PS51029">
    <property type="entry name" value="MADF"/>
    <property type="match status" value="1"/>
</dbReference>
<dbReference type="OMA" id="NSCKERW"/>
<dbReference type="EMBL" id="KQ460930">
    <property type="protein sequence ID" value="KPJ10725.1"/>
    <property type="molecule type" value="Genomic_DNA"/>
</dbReference>